<feature type="region of interest" description="Disordered" evidence="1">
    <location>
        <begin position="521"/>
        <end position="540"/>
    </location>
</feature>
<feature type="region of interest" description="Disordered" evidence="1">
    <location>
        <begin position="551"/>
        <end position="592"/>
    </location>
</feature>
<organism evidence="2 3">
    <name type="scientific">Acropora cervicornis</name>
    <name type="common">Staghorn coral</name>
    <dbReference type="NCBI Taxonomy" id="6130"/>
    <lineage>
        <taxon>Eukaryota</taxon>
        <taxon>Metazoa</taxon>
        <taxon>Cnidaria</taxon>
        <taxon>Anthozoa</taxon>
        <taxon>Hexacorallia</taxon>
        <taxon>Scleractinia</taxon>
        <taxon>Astrocoeniina</taxon>
        <taxon>Acroporidae</taxon>
        <taxon>Acropora</taxon>
    </lineage>
</organism>
<dbReference type="Gene3D" id="1.10.472.80">
    <property type="entry name" value="Ypt/Rab-GAP domain of gyp1p, domain 3"/>
    <property type="match status" value="1"/>
</dbReference>
<name>A0AAD9VGS5_ACRCE</name>
<accession>A0AAD9VGS5</accession>
<dbReference type="AlphaFoldDB" id="A0AAD9VGS5"/>
<protein>
    <submittedName>
        <fullName evidence="2">Reticulocyte-binding protein-like protein 2a</fullName>
    </submittedName>
</protein>
<dbReference type="SUPFAM" id="SSF47923">
    <property type="entry name" value="Ypt/Rab-GAP domain of gyp1p"/>
    <property type="match status" value="1"/>
</dbReference>
<dbReference type="InterPro" id="IPR035969">
    <property type="entry name" value="Rab-GAP_TBC_sf"/>
</dbReference>
<dbReference type="EMBL" id="JARQWQ010000001">
    <property type="protein sequence ID" value="KAK2573901.1"/>
    <property type="molecule type" value="Genomic_DNA"/>
</dbReference>
<reference evidence="2" key="2">
    <citation type="journal article" date="2023" name="Science">
        <title>Genomic signatures of disease resistance in endangered staghorn corals.</title>
        <authorList>
            <person name="Vollmer S.V."/>
            <person name="Selwyn J.D."/>
            <person name="Despard B.A."/>
            <person name="Roesel C.L."/>
        </authorList>
    </citation>
    <scope>NUCLEOTIDE SEQUENCE</scope>
    <source>
        <strain evidence="2">K2</strain>
    </source>
</reference>
<proteinExistence type="predicted"/>
<comment type="caution">
    <text evidence="2">The sequence shown here is derived from an EMBL/GenBank/DDBJ whole genome shotgun (WGS) entry which is preliminary data.</text>
</comment>
<evidence type="ECO:0000313" key="3">
    <source>
        <dbReference type="Proteomes" id="UP001249851"/>
    </source>
</evidence>
<feature type="region of interest" description="Disordered" evidence="1">
    <location>
        <begin position="457"/>
        <end position="513"/>
    </location>
</feature>
<evidence type="ECO:0000256" key="1">
    <source>
        <dbReference type="SAM" id="MobiDB-lite"/>
    </source>
</evidence>
<sequence>MASPSTKLPPWLLLSKEDIAKSSEWKDLTSELFDAVKQQIAESHVSNFSDLTDSEKILFLDRAARLVRDGSSYKNLVQRVSGILDRNLNEDVVQTIFDPSNKYTKTQLLLEGASEATIKLLQRWPDLRIKMYTCLNRPLPNRLRKAMWKMCLADAIVRQRFLERALSNKRDTGSAQNAIIGQKCQAFLSSEEALREFASHLAVVEIMKSALSHRQFTTMGASSLVDTDFLLVLPFLKSLVLDSDVNQVDSQEIADFVEVYCTFMESRPPLMKDSRSKEFLLALTQYGKNVAAVLESKDQHLASSLQRVFSRGKSDQMAEGLAALMRSCARCMFVGFLSLNVVCYIWDQYILNLKLRSFHCIAMFSAAMLMLLREKLLRCRNVKEAEGVLLSEGKTLSVRDFQQMIDRHFLEDWQKQVTQDYVDGSELPLVDPVATVGRSMQPWSMWFLSQPPSRQRVEDRRLTREQREEERKRKLFEQQREEARRRREEEAQTRRREQELRREFQEEKNKERKQIAALERELERERTQRVSAEKQKNEEISRLKSELAKYQVTPAHTPGGIPSTSNTGPSIRDPAPVPPRSQPRKSPRQEAEEFVRALLGGAFHSLELVAHGSRQESTNLDAMTRKALETNSKDYREAMVEVFNRELHMDDWDRMEGEERSEKTTRLMTVLKEKRKERLNGIESQR</sequence>
<gene>
    <name evidence="2" type="ORF">P5673_000006</name>
</gene>
<keyword evidence="3" id="KW-1185">Reference proteome</keyword>
<dbReference type="Proteomes" id="UP001249851">
    <property type="component" value="Unassembled WGS sequence"/>
</dbReference>
<reference evidence="2" key="1">
    <citation type="journal article" date="2023" name="G3 (Bethesda)">
        <title>Whole genome assembly and annotation of the endangered Caribbean coral Acropora cervicornis.</title>
        <authorList>
            <person name="Selwyn J.D."/>
            <person name="Vollmer S.V."/>
        </authorList>
    </citation>
    <scope>NUCLEOTIDE SEQUENCE</scope>
    <source>
        <strain evidence="2">K2</strain>
    </source>
</reference>
<evidence type="ECO:0000313" key="2">
    <source>
        <dbReference type="EMBL" id="KAK2573901.1"/>
    </source>
</evidence>